<sequence>MVAFNHLVPALILNLTVQSVIPIGSNNISTGGRLILGPIVNGTLESEPGFETQINATFSNADDWPTVDPDGKHERPDLRGLIKTDDDEYLQILAKGIQTIIPELTQIITGEKELSLPFGAFQSVILVSFRTGTSKYKNLEDGIFVGSETVKSLGERAFKAGVRISKLYSSKTNITL</sequence>
<gene>
    <name evidence="2" type="ORF">HETSPECPRED_009715</name>
</gene>
<dbReference type="Pfam" id="PF11578">
    <property type="entry name" value="DUF3237"/>
    <property type="match status" value="1"/>
</dbReference>
<organism evidence="2 3">
    <name type="scientific">Heterodermia speciosa</name>
    <dbReference type="NCBI Taxonomy" id="116794"/>
    <lineage>
        <taxon>Eukaryota</taxon>
        <taxon>Fungi</taxon>
        <taxon>Dikarya</taxon>
        <taxon>Ascomycota</taxon>
        <taxon>Pezizomycotina</taxon>
        <taxon>Lecanoromycetes</taxon>
        <taxon>OSLEUM clade</taxon>
        <taxon>Lecanoromycetidae</taxon>
        <taxon>Caliciales</taxon>
        <taxon>Physciaceae</taxon>
        <taxon>Heterodermia</taxon>
    </lineage>
</organism>
<evidence type="ECO:0000256" key="1">
    <source>
        <dbReference type="SAM" id="SignalP"/>
    </source>
</evidence>
<feature type="signal peptide" evidence="1">
    <location>
        <begin position="1"/>
        <end position="22"/>
    </location>
</feature>
<dbReference type="EMBL" id="CAJPDS010000081">
    <property type="protein sequence ID" value="CAF9935254.1"/>
    <property type="molecule type" value="Genomic_DNA"/>
</dbReference>
<dbReference type="AlphaFoldDB" id="A0A8H3G290"/>
<evidence type="ECO:0000313" key="2">
    <source>
        <dbReference type="EMBL" id="CAF9935254.1"/>
    </source>
</evidence>
<evidence type="ECO:0000313" key="3">
    <source>
        <dbReference type="Proteomes" id="UP000664521"/>
    </source>
</evidence>
<keyword evidence="1" id="KW-0732">Signal</keyword>
<keyword evidence="3" id="KW-1185">Reference proteome</keyword>
<reference evidence="2" key="1">
    <citation type="submission" date="2021-03" db="EMBL/GenBank/DDBJ databases">
        <authorList>
            <person name="Tagirdzhanova G."/>
        </authorList>
    </citation>
    <scope>NUCLEOTIDE SEQUENCE</scope>
</reference>
<comment type="caution">
    <text evidence="2">The sequence shown here is derived from an EMBL/GenBank/DDBJ whole genome shotgun (WGS) entry which is preliminary data.</text>
</comment>
<dbReference type="OrthoDB" id="2544694at2759"/>
<dbReference type="Proteomes" id="UP000664521">
    <property type="component" value="Unassembled WGS sequence"/>
</dbReference>
<dbReference type="Gene3D" id="2.40.160.20">
    <property type="match status" value="1"/>
</dbReference>
<protein>
    <submittedName>
        <fullName evidence="2">Uncharacterized protein</fullName>
    </submittedName>
</protein>
<name>A0A8H3G290_9LECA</name>
<proteinExistence type="predicted"/>
<accession>A0A8H3G290</accession>
<feature type="chain" id="PRO_5034395648" evidence="1">
    <location>
        <begin position="23"/>
        <end position="176"/>
    </location>
</feature>